<keyword evidence="4" id="KW-1185">Reference proteome</keyword>
<dbReference type="EMBL" id="JBHTHX010001810">
    <property type="protein sequence ID" value="MFD0889394.1"/>
    <property type="molecule type" value="Genomic_DNA"/>
</dbReference>
<keyword evidence="1" id="KW-1133">Transmembrane helix</keyword>
<proteinExistence type="predicted"/>
<comment type="caution">
    <text evidence="3">The sequence shown here is derived from an EMBL/GenBank/DDBJ whole genome shotgun (WGS) entry which is preliminary data.</text>
</comment>
<name>A0ABW3E1Z9_9ACTN</name>
<feature type="transmembrane region" description="Helical" evidence="1">
    <location>
        <begin position="24"/>
        <end position="45"/>
    </location>
</feature>
<evidence type="ECO:0000259" key="2">
    <source>
        <dbReference type="Pfam" id="PF08376"/>
    </source>
</evidence>
<sequence>MSTHKIEGAGSGLRLRNWRVRSRLVALILVPTAAAVLLGGIQVVASLRAATDYQRVNDLARLSDHIGALTHALAQERDLTSWYVAQGRPQRQTQAVRRQMEAVDTEATGVRDGAALLRSAVGGQTRDEVETVIARLND</sequence>
<keyword evidence="1" id="KW-0472">Membrane</keyword>
<dbReference type="InterPro" id="IPR013587">
    <property type="entry name" value="Nitrate/nitrite_sensing"/>
</dbReference>
<evidence type="ECO:0000256" key="1">
    <source>
        <dbReference type="SAM" id="Phobius"/>
    </source>
</evidence>
<keyword evidence="1" id="KW-0812">Transmembrane</keyword>
<organism evidence="3 4">
    <name type="scientific">Streptosporangium algeriense</name>
    <dbReference type="NCBI Taxonomy" id="1682748"/>
    <lineage>
        <taxon>Bacteria</taxon>
        <taxon>Bacillati</taxon>
        <taxon>Actinomycetota</taxon>
        <taxon>Actinomycetes</taxon>
        <taxon>Streptosporangiales</taxon>
        <taxon>Streptosporangiaceae</taxon>
        <taxon>Streptosporangium</taxon>
    </lineage>
</organism>
<reference evidence="4" key="1">
    <citation type="journal article" date="2019" name="Int. J. Syst. Evol. Microbiol.">
        <title>The Global Catalogue of Microorganisms (GCM) 10K type strain sequencing project: providing services to taxonomists for standard genome sequencing and annotation.</title>
        <authorList>
            <consortium name="The Broad Institute Genomics Platform"/>
            <consortium name="The Broad Institute Genome Sequencing Center for Infectious Disease"/>
            <person name="Wu L."/>
            <person name="Ma J."/>
        </authorList>
    </citation>
    <scope>NUCLEOTIDE SEQUENCE [LARGE SCALE GENOMIC DNA]</scope>
    <source>
        <strain evidence="4">CCUG 62974</strain>
    </source>
</reference>
<gene>
    <name evidence="3" type="ORF">ACFQ08_33080</name>
</gene>
<feature type="non-terminal residue" evidence="3">
    <location>
        <position position="138"/>
    </location>
</feature>
<feature type="domain" description="Nitrate/nitrite sensing protein" evidence="2">
    <location>
        <begin position="68"/>
        <end position="137"/>
    </location>
</feature>
<protein>
    <submittedName>
        <fullName evidence="3">Nitrate- and nitrite sensing domain-containing protein</fullName>
    </submittedName>
</protein>
<accession>A0ABW3E1Z9</accession>
<evidence type="ECO:0000313" key="3">
    <source>
        <dbReference type="EMBL" id="MFD0889394.1"/>
    </source>
</evidence>
<dbReference type="Proteomes" id="UP001597024">
    <property type="component" value="Unassembled WGS sequence"/>
</dbReference>
<dbReference type="Pfam" id="PF08376">
    <property type="entry name" value="NIT"/>
    <property type="match status" value="1"/>
</dbReference>
<evidence type="ECO:0000313" key="4">
    <source>
        <dbReference type="Proteomes" id="UP001597024"/>
    </source>
</evidence>